<name>A0A0F9EA94_9ZZZZ</name>
<dbReference type="PANTHER" id="PTHR39337">
    <property type="entry name" value="BLR5642 PROTEIN"/>
    <property type="match status" value="1"/>
</dbReference>
<dbReference type="Pfam" id="PF04343">
    <property type="entry name" value="DUF488"/>
    <property type="match status" value="1"/>
</dbReference>
<gene>
    <name evidence="1" type="ORF">LCGC14_2392060</name>
</gene>
<comment type="caution">
    <text evidence="1">The sequence shown here is derived from an EMBL/GenBank/DDBJ whole genome shotgun (WGS) entry which is preliminary data.</text>
</comment>
<dbReference type="AlphaFoldDB" id="A0A0F9EA94"/>
<protein>
    <recommendedName>
        <fullName evidence="2">DUF488 domain-containing protein</fullName>
    </recommendedName>
</protein>
<evidence type="ECO:0000313" key="1">
    <source>
        <dbReference type="EMBL" id="KKL26761.1"/>
    </source>
</evidence>
<dbReference type="PANTHER" id="PTHR39337:SF1">
    <property type="entry name" value="BLR5642 PROTEIN"/>
    <property type="match status" value="1"/>
</dbReference>
<reference evidence="1" key="1">
    <citation type="journal article" date="2015" name="Nature">
        <title>Complex archaea that bridge the gap between prokaryotes and eukaryotes.</title>
        <authorList>
            <person name="Spang A."/>
            <person name="Saw J.H."/>
            <person name="Jorgensen S.L."/>
            <person name="Zaremba-Niedzwiedzka K."/>
            <person name="Martijn J."/>
            <person name="Lind A.E."/>
            <person name="van Eijk R."/>
            <person name="Schleper C."/>
            <person name="Guy L."/>
            <person name="Ettema T.J."/>
        </authorList>
    </citation>
    <scope>NUCLEOTIDE SEQUENCE</scope>
</reference>
<dbReference type="EMBL" id="LAZR01035719">
    <property type="protein sequence ID" value="KKL26761.1"/>
    <property type="molecule type" value="Genomic_DNA"/>
</dbReference>
<proteinExistence type="predicted"/>
<organism evidence="1">
    <name type="scientific">marine sediment metagenome</name>
    <dbReference type="NCBI Taxonomy" id="412755"/>
    <lineage>
        <taxon>unclassified sequences</taxon>
        <taxon>metagenomes</taxon>
        <taxon>ecological metagenomes</taxon>
    </lineage>
</organism>
<evidence type="ECO:0008006" key="2">
    <source>
        <dbReference type="Google" id="ProtNLM"/>
    </source>
</evidence>
<dbReference type="InterPro" id="IPR007438">
    <property type="entry name" value="DUF488"/>
</dbReference>
<sequence>MLNRQKSILYMIECAGRPVTHLELTKWAFLLSQEMPTGGGSVFYDFLPYRFGPFSFLLFREIDNLVRDGYLKAVKVNNKDAWARMPDVPSNARSLSGNIRSDAARVVERFVDSSPDKLLDYVYDTFPWYTANSELRQLEQRRIASPAVYTVGYEGWSVDRLLNELMRHGIERIIDVRRNPVARRYGFHKTTLSRIAGKVNIEYVHFPQLGIPGEMRHDLDGIAAYERLFDRYIAELLPREPEALSEVAKLIKEKPSVLMCMEADPAMCHRTHLAAALSPTVELSVRHLRGQTICKAGLN</sequence>
<accession>A0A0F9EA94</accession>